<dbReference type="GO" id="GO:0016851">
    <property type="term" value="F:magnesium chelatase activity"/>
    <property type="evidence" value="ECO:0007669"/>
    <property type="project" value="UniProtKB-EC"/>
</dbReference>
<dbReference type="NCBIfam" id="TIGR02025">
    <property type="entry name" value="BchH"/>
    <property type="match status" value="1"/>
</dbReference>
<feature type="compositionally biased region" description="Polar residues" evidence="11">
    <location>
        <begin position="1818"/>
        <end position="1835"/>
    </location>
</feature>
<comment type="caution">
    <text evidence="15">The sequence shown here is derived from an EMBL/GenBank/DDBJ whole genome shotgun (WGS) entry which is preliminary data.</text>
</comment>
<dbReference type="GO" id="GO:0015995">
    <property type="term" value="P:chlorophyll biosynthetic process"/>
    <property type="evidence" value="ECO:0007669"/>
    <property type="project" value="UniProtKB-KW"/>
</dbReference>
<dbReference type="InterPro" id="IPR022571">
    <property type="entry name" value="Mg_chelatase_H_N"/>
</dbReference>
<keyword evidence="6" id="KW-0067">ATP-binding</keyword>
<feature type="region of interest" description="Disordered" evidence="11">
    <location>
        <begin position="72"/>
        <end position="96"/>
    </location>
</feature>
<comment type="catalytic activity">
    <reaction evidence="9">
        <text>protoporphyrin IX + Mg(2+) + ATP + H2O = Mg-protoporphyrin IX + ADP + phosphate + 3 H(+)</text>
        <dbReference type="Rhea" id="RHEA:13961"/>
        <dbReference type="ChEBI" id="CHEBI:15377"/>
        <dbReference type="ChEBI" id="CHEBI:15378"/>
        <dbReference type="ChEBI" id="CHEBI:18420"/>
        <dbReference type="ChEBI" id="CHEBI:30616"/>
        <dbReference type="ChEBI" id="CHEBI:43474"/>
        <dbReference type="ChEBI" id="CHEBI:57306"/>
        <dbReference type="ChEBI" id="CHEBI:60492"/>
        <dbReference type="ChEBI" id="CHEBI:456216"/>
        <dbReference type="EC" id="6.6.1.1"/>
    </reaction>
</comment>
<keyword evidence="12" id="KW-0732">Signal</keyword>
<evidence type="ECO:0000256" key="10">
    <source>
        <dbReference type="SAM" id="Coils"/>
    </source>
</evidence>
<dbReference type="Proteomes" id="UP001224775">
    <property type="component" value="Unassembled WGS sequence"/>
</dbReference>
<dbReference type="Pfam" id="PF02514">
    <property type="entry name" value="CobN-Mg_chel"/>
    <property type="match status" value="1"/>
</dbReference>
<keyword evidence="7" id="KW-0149">Chlorophyll biosynthesis</keyword>
<evidence type="ECO:0000256" key="7">
    <source>
        <dbReference type="ARBA" id="ARBA00023171"/>
    </source>
</evidence>
<feature type="chain" id="PRO_5042170105" description="magnesium chelatase" evidence="12">
    <location>
        <begin position="29"/>
        <end position="1848"/>
    </location>
</feature>
<dbReference type="EMBL" id="JATAAI010000029">
    <property type="protein sequence ID" value="KAK1736236.1"/>
    <property type="molecule type" value="Genomic_DNA"/>
</dbReference>
<evidence type="ECO:0000256" key="3">
    <source>
        <dbReference type="ARBA" id="ARBA00022531"/>
    </source>
</evidence>
<keyword evidence="3" id="KW-0602">Photosynthesis</keyword>
<evidence type="ECO:0000313" key="16">
    <source>
        <dbReference type="Proteomes" id="UP001224775"/>
    </source>
</evidence>
<keyword evidence="5" id="KW-0547">Nucleotide-binding</keyword>
<evidence type="ECO:0000256" key="6">
    <source>
        <dbReference type="ARBA" id="ARBA00022840"/>
    </source>
</evidence>
<reference evidence="15" key="1">
    <citation type="submission" date="2023-06" db="EMBL/GenBank/DDBJ databases">
        <title>Survivors Of The Sea: Transcriptome response of Skeletonema marinoi to long-term dormancy.</title>
        <authorList>
            <person name="Pinder M.I.M."/>
            <person name="Kourtchenko O."/>
            <person name="Robertson E.K."/>
            <person name="Larsson T."/>
            <person name="Maumus F."/>
            <person name="Osuna-Cruz C.M."/>
            <person name="Vancaester E."/>
            <person name="Stenow R."/>
            <person name="Vandepoele K."/>
            <person name="Ploug H."/>
            <person name="Bruchert V."/>
            <person name="Godhe A."/>
            <person name="Topel M."/>
        </authorList>
    </citation>
    <scope>NUCLEOTIDE SEQUENCE</scope>
    <source>
        <strain evidence="15">R05AC</strain>
    </source>
</reference>
<dbReference type="GO" id="GO:0015979">
    <property type="term" value="P:photosynthesis"/>
    <property type="evidence" value="ECO:0007669"/>
    <property type="project" value="UniProtKB-KW"/>
</dbReference>
<feature type="region of interest" description="Disordered" evidence="11">
    <location>
        <begin position="1564"/>
        <end position="1584"/>
    </location>
</feature>
<evidence type="ECO:0000256" key="2">
    <source>
        <dbReference type="ARBA" id="ARBA00012825"/>
    </source>
</evidence>
<organism evidence="15 16">
    <name type="scientific">Skeletonema marinoi</name>
    <dbReference type="NCBI Taxonomy" id="267567"/>
    <lineage>
        <taxon>Eukaryota</taxon>
        <taxon>Sar</taxon>
        <taxon>Stramenopiles</taxon>
        <taxon>Ochrophyta</taxon>
        <taxon>Bacillariophyta</taxon>
        <taxon>Coscinodiscophyceae</taxon>
        <taxon>Thalassiosirophycidae</taxon>
        <taxon>Thalassiosirales</taxon>
        <taxon>Skeletonemataceae</taxon>
        <taxon>Skeletonema</taxon>
        <taxon>Skeletonema marinoi-dohrnii complex</taxon>
    </lineage>
</organism>
<dbReference type="InterPro" id="IPR003672">
    <property type="entry name" value="CobN/Mg_chltase"/>
</dbReference>
<dbReference type="EC" id="6.6.1.1" evidence="2"/>
<proteinExistence type="inferred from homology"/>
<evidence type="ECO:0000256" key="4">
    <source>
        <dbReference type="ARBA" id="ARBA00022598"/>
    </source>
</evidence>
<dbReference type="GO" id="GO:0005524">
    <property type="term" value="F:ATP binding"/>
    <property type="evidence" value="ECO:0007669"/>
    <property type="project" value="UniProtKB-KW"/>
</dbReference>
<feature type="signal peptide" evidence="12">
    <location>
        <begin position="1"/>
        <end position="28"/>
    </location>
</feature>
<keyword evidence="16" id="KW-1185">Reference proteome</keyword>
<evidence type="ECO:0000256" key="12">
    <source>
        <dbReference type="SAM" id="SignalP"/>
    </source>
</evidence>
<comment type="similarity">
    <text evidence="1">Belongs to the Mg-chelatase subunit H family.</text>
</comment>
<evidence type="ECO:0000256" key="8">
    <source>
        <dbReference type="ARBA" id="ARBA00023444"/>
    </source>
</evidence>
<feature type="domain" description="CobN/magnesium chelatase" evidence="13">
    <location>
        <begin position="268"/>
        <end position="1447"/>
    </location>
</feature>
<name>A0AAD8XYI6_9STRA</name>
<feature type="coiled-coil region" evidence="10">
    <location>
        <begin position="1747"/>
        <end position="1774"/>
    </location>
</feature>
<dbReference type="InterPro" id="IPR011771">
    <property type="entry name" value="BchH"/>
</dbReference>
<gene>
    <name evidence="15" type="ORF">QTG54_012836</name>
</gene>
<feature type="region of interest" description="Disordered" evidence="11">
    <location>
        <begin position="1818"/>
        <end position="1848"/>
    </location>
</feature>
<dbReference type="PANTHER" id="PTHR44119">
    <property type="entry name" value="MAGNESIUM-CHELATASE SUBUNIT CHLH, CHLOROPLASTIC"/>
    <property type="match status" value="1"/>
</dbReference>
<evidence type="ECO:0000259" key="14">
    <source>
        <dbReference type="Pfam" id="PF11965"/>
    </source>
</evidence>
<dbReference type="Pfam" id="PF11965">
    <property type="entry name" value="DUF3479"/>
    <property type="match status" value="1"/>
</dbReference>
<accession>A0AAD8XYI6</accession>
<evidence type="ECO:0000256" key="9">
    <source>
        <dbReference type="ARBA" id="ARBA00048693"/>
    </source>
</evidence>
<evidence type="ECO:0000256" key="11">
    <source>
        <dbReference type="SAM" id="MobiDB-lite"/>
    </source>
</evidence>
<dbReference type="CDD" id="cd10150">
    <property type="entry name" value="CobN_like"/>
    <property type="match status" value="1"/>
</dbReference>
<keyword evidence="10" id="KW-0175">Coiled coil</keyword>
<feature type="compositionally biased region" description="Acidic residues" evidence="11">
    <location>
        <begin position="77"/>
        <end position="92"/>
    </location>
</feature>
<feature type="domain" description="Magnesium chelatase subunit H N-terminal" evidence="14">
    <location>
        <begin position="101"/>
        <end position="265"/>
    </location>
</feature>
<protein>
    <recommendedName>
        <fullName evidence="2">magnesium chelatase</fullName>
        <ecNumber evidence="2">6.6.1.1</ecNumber>
    </recommendedName>
</protein>
<evidence type="ECO:0000256" key="1">
    <source>
        <dbReference type="ARBA" id="ARBA00010851"/>
    </source>
</evidence>
<dbReference type="PANTHER" id="PTHR44119:SF1">
    <property type="entry name" value="MAGNESIUM-CHELATASE SUBUNIT CHLH, CHLOROPLASTIC"/>
    <property type="match status" value="1"/>
</dbReference>
<keyword evidence="4 15" id="KW-0436">Ligase</keyword>
<evidence type="ECO:0000256" key="5">
    <source>
        <dbReference type="ARBA" id="ARBA00022741"/>
    </source>
</evidence>
<comment type="pathway">
    <text evidence="8">Porphyrin-containing compound metabolism.</text>
</comment>
<sequence>MAANITWRLLSLTSTLLILLSGAWVADGFTIGSSRSLLPRPSNIPIPHDDARKRRIPISRLHSTLTPETEAITTSFNDDDDDDDIEHDNDNDDGNKDTVNIVLTTGFESFNRDLYQKAGQLLPPQLSSHIHLQVFCDSDIRSSSSEFATAVQNADLFIGSLIFDYDDVMAVSELLPHVKGPRLLFECATELMAFNKVGSFNMEAKQDGSGSSSDGPPPAVKAILNKFSSGKEEDKINGYLKMLKVGPDLLKFIPGEKASDLRCWLEAYRYWNQGGLNNVKAMLQLVVQRYLTEQQQQHQQGGTVDEAKKQSELLESLTLPELEVTPDIGLLHPLLDGYASHPKSYMDWRLSPTAANQAKQQNFKLAPNNSPRIALLLYRKHVITNQRYIQDLIQYFESEGFIPVPVFINGVEAHTIVRDWLTSTHEIEGVSTGTIVRDSTYKSNEATCVDAIVSTIGFPLVGGPAGSMEAGRNVDVAAALLESMDVPYIVASPLLLQSIPMWQSNGVLGLQSVVLYSLPELDGAIDTVILGGLVGDKIALVPERVRKVCSRLRGWVNLRKTPPADRKISVMLYGFPPNVGAVGTAALLDVPNSLEQLLKRLHEEGYNVGDFATDPDASGQSLVAALAVCSENSVIAGGSDKMQSVIEQRMERARNGDETVPETLAKPGGGLAGATVLGKDMNFDELEKMLGKYMAKKVRKSWPEKERGPGMNMKGEMVINGLQIGNIWITVQPLLGVEGDPMRLLFERDLTPHPQYTAAYEWMRLPEEKGGFGTDAVIHLGMHGTVEWLPGQPLGNDRQSWSDELLGGTPNVYVYAANNPSESILAKRRGYGTLVSYNVPPYGRAGLYLELANLKDLVNEYRSGEDSRSDLRDAIWGSCERAGITADVPYNFSVENSEGELDLSAVKVEDFDAWVANLSNYLVTLEERLFSSGLHTLGGQPTDKELLSYLNAYFDDKLSVDELEEVISLSQETHKSTESSNSFLSWLQSFADNFMGDNSDGGTQTSDDEPLKDEALKIVELLKRNTEEMDGVVTALNGGYVKPCPGGDLLRDGTSVLPTGRNIHALDPYRMPSEGAWTRGQRAAEEILRQHQESNNGAFPETIAVTLWGLDTIKTRGEAIAIVLALVGARPVKEGTGRTVNFELVPLEELGRPRVDVLASLSGIFRDSFANVVDLLDDMFERCSIAEESPDMNFIKKHCLDLEATGTERPAARLFSNPPGDYGSMVNEVVGSGDWDETESLGEIWRGRNTYAYGRSEGGGGVRSGTARPEVLDKLLSTTERVVQEIDSVEYGLTDIQEYYSNTGALKKAAENRKQLDPATGGKKKVAVSIIEAFGGSDDKVPVKDVEDVLRMEYRSKFLNPKWRDAMLEQGSGGAYEVSQRMTAMVGWAATAEVDNFVFDQAAERYALDEEVAKRLQKNNPEAFKNVVRRLLEANGRGMWSTDDETIEKLRQLYSDADDLVEQVMILSMKPDLMLIRRPEDEGKAGSQNEEWDDIISLYQVGAAAAAAPVLPSSRVESLHHTAVPAEAASSLDDFLDKYPSAPDFILSIPSSNEHERKLSLRADMPSENEQKNEEEGSCAESTVSDLTEMTYRAELMKQAINIEFEKFRQQKKQQGVEGGGTSPCNCKNKSVNSFVNTTSVKMKAEARQRHHLEGVVVEDDATSDPTIQMRVDELFVEFGVRPARSVPYKLSEENTTRTRPSNEHGAVTDHHLDSIIQLKLKLAQKQAAYDLLSSKYVATVLQKSEQQKLLAENSSLKRENERLRSQLHQAGTTSAAANQLKSSFSLSPGSSNSKSKLALSFFQCSQPTRVDMKKVDATSTPVPLQPSPSLTNMIQGWRNRSTRDCKS</sequence>
<evidence type="ECO:0000313" key="15">
    <source>
        <dbReference type="EMBL" id="KAK1736236.1"/>
    </source>
</evidence>
<evidence type="ECO:0000259" key="13">
    <source>
        <dbReference type="Pfam" id="PF02514"/>
    </source>
</evidence>